<dbReference type="Proteomes" id="UP001589733">
    <property type="component" value="Unassembled WGS sequence"/>
</dbReference>
<dbReference type="InterPro" id="IPR013766">
    <property type="entry name" value="Thioredoxin_domain"/>
</dbReference>
<reference evidence="2 3" key="1">
    <citation type="submission" date="2024-09" db="EMBL/GenBank/DDBJ databases">
        <authorList>
            <person name="Sun Q."/>
            <person name="Mori K."/>
        </authorList>
    </citation>
    <scope>NUCLEOTIDE SEQUENCE [LARGE SCALE GENOMIC DNA]</scope>
    <source>
        <strain evidence="2 3">JCM 13503</strain>
    </source>
</reference>
<gene>
    <name evidence="2" type="ORF">ACFFLM_06605</name>
</gene>
<dbReference type="Gene3D" id="3.40.30.10">
    <property type="entry name" value="Glutaredoxin"/>
    <property type="match status" value="1"/>
</dbReference>
<protein>
    <submittedName>
        <fullName evidence="2">Peroxiredoxin family protein</fullName>
    </submittedName>
</protein>
<organism evidence="2 3">
    <name type="scientific">Deinococcus oregonensis</name>
    <dbReference type="NCBI Taxonomy" id="1805970"/>
    <lineage>
        <taxon>Bacteria</taxon>
        <taxon>Thermotogati</taxon>
        <taxon>Deinococcota</taxon>
        <taxon>Deinococci</taxon>
        <taxon>Deinococcales</taxon>
        <taxon>Deinococcaceae</taxon>
        <taxon>Deinococcus</taxon>
    </lineage>
</organism>
<dbReference type="PROSITE" id="PS51352">
    <property type="entry name" value="THIOREDOXIN_2"/>
    <property type="match status" value="1"/>
</dbReference>
<evidence type="ECO:0000313" key="2">
    <source>
        <dbReference type="EMBL" id="MFB9991635.1"/>
    </source>
</evidence>
<dbReference type="EMBL" id="JBHLYR010000021">
    <property type="protein sequence ID" value="MFB9991635.1"/>
    <property type="molecule type" value="Genomic_DNA"/>
</dbReference>
<name>A0ABV6AVW0_9DEIO</name>
<proteinExistence type="predicted"/>
<dbReference type="Pfam" id="PF00578">
    <property type="entry name" value="AhpC-TSA"/>
    <property type="match status" value="1"/>
</dbReference>
<dbReference type="SUPFAM" id="SSF52833">
    <property type="entry name" value="Thioredoxin-like"/>
    <property type="match status" value="1"/>
</dbReference>
<keyword evidence="3" id="KW-1185">Reference proteome</keyword>
<evidence type="ECO:0000313" key="3">
    <source>
        <dbReference type="Proteomes" id="UP001589733"/>
    </source>
</evidence>
<dbReference type="InterPro" id="IPR000866">
    <property type="entry name" value="AhpC/TSA"/>
</dbReference>
<evidence type="ECO:0000259" key="1">
    <source>
        <dbReference type="PROSITE" id="PS51352"/>
    </source>
</evidence>
<dbReference type="RefSeq" id="WP_380007021.1">
    <property type="nucleotide sequence ID" value="NZ_JBHLYR010000021.1"/>
</dbReference>
<dbReference type="InterPro" id="IPR036249">
    <property type="entry name" value="Thioredoxin-like_sf"/>
</dbReference>
<sequence>MTQTLTVHAVRLAEGDPFPRLSAPLVGGGVLELPVAPQGYWSVVLLYRGDWCPFCRSQLTEFQKLAEQFAAQDIQLFALSADAVEAAAQTVTRHGLTFPVAYGLAPREIAQTHGAYLSADAAYLQATGFVLRPDGTVALALYSSGAVGRLNAADTLGFVQYLRR</sequence>
<comment type="caution">
    <text evidence="2">The sequence shown here is derived from an EMBL/GenBank/DDBJ whole genome shotgun (WGS) entry which is preliminary data.</text>
</comment>
<accession>A0ABV6AVW0</accession>
<feature type="domain" description="Thioredoxin" evidence="1">
    <location>
        <begin position="12"/>
        <end position="164"/>
    </location>
</feature>